<name>A0A5E5A6R5_9BURK</name>
<protein>
    <submittedName>
        <fullName evidence="1">Uncharacterized protein</fullName>
    </submittedName>
</protein>
<gene>
    <name evidence="1" type="ORF">PAN31117_03119</name>
</gene>
<evidence type="ECO:0000313" key="2">
    <source>
        <dbReference type="Proteomes" id="UP000383122"/>
    </source>
</evidence>
<reference evidence="1 2" key="1">
    <citation type="submission" date="2019-08" db="EMBL/GenBank/DDBJ databases">
        <authorList>
            <person name="Peeters C."/>
        </authorList>
    </citation>
    <scope>NUCLEOTIDE SEQUENCE [LARGE SCALE GENOMIC DNA]</scope>
    <source>
        <strain evidence="1 2">LMG 31117</strain>
    </source>
</reference>
<dbReference type="EMBL" id="CABPSP010000009">
    <property type="protein sequence ID" value="VVE68886.1"/>
    <property type="molecule type" value="Genomic_DNA"/>
</dbReference>
<organism evidence="1 2">
    <name type="scientific">Pandoraea anapnoica</name>
    <dbReference type="NCBI Taxonomy" id="2508301"/>
    <lineage>
        <taxon>Bacteria</taxon>
        <taxon>Pseudomonadati</taxon>
        <taxon>Pseudomonadota</taxon>
        <taxon>Betaproteobacteria</taxon>
        <taxon>Burkholderiales</taxon>
        <taxon>Burkholderiaceae</taxon>
        <taxon>Pandoraea</taxon>
    </lineage>
</organism>
<dbReference type="AlphaFoldDB" id="A0A5E5A6R5"/>
<keyword evidence="2" id="KW-1185">Reference proteome</keyword>
<proteinExistence type="predicted"/>
<accession>A0A5E5A6R5</accession>
<sequence length="115" mass="12655">MKSAILDCMDKGGWYDRQALSDLSGVARKKVDGLVVELVNEGLLVMRKARAFEFGLALTRSTAPAVRIEPTAKSKVTARVAKPTIATGPYRPEWTPMMAYGAYACSLQQLCEEMR</sequence>
<evidence type="ECO:0000313" key="1">
    <source>
        <dbReference type="EMBL" id="VVE68886.1"/>
    </source>
</evidence>
<dbReference type="OrthoDB" id="8942751at2"/>
<dbReference type="Proteomes" id="UP000383122">
    <property type="component" value="Unassembled WGS sequence"/>
</dbReference>
<dbReference type="RefSeq" id="WP_150738965.1">
    <property type="nucleotide sequence ID" value="NZ_CABPSP010000009.1"/>
</dbReference>